<dbReference type="SMART" id="SM00066">
    <property type="entry name" value="GAL4"/>
    <property type="match status" value="1"/>
</dbReference>
<reference evidence="3 4" key="1">
    <citation type="submission" date="2024-01" db="EMBL/GenBank/DDBJ databases">
        <title>Complete genome of Cladobotryum mycophilum ATHUM6906.</title>
        <authorList>
            <person name="Christinaki A.C."/>
            <person name="Myridakis A.I."/>
            <person name="Kouvelis V.N."/>
        </authorList>
    </citation>
    <scope>NUCLEOTIDE SEQUENCE [LARGE SCALE GENOMIC DNA]</scope>
    <source>
        <strain evidence="3 4">ATHUM6906</strain>
    </source>
</reference>
<keyword evidence="4" id="KW-1185">Reference proteome</keyword>
<comment type="caution">
    <text evidence="3">The sequence shown here is derived from an EMBL/GenBank/DDBJ whole genome shotgun (WGS) entry which is preliminary data.</text>
</comment>
<dbReference type="PROSITE" id="PS00463">
    <property type="entry name" value="ZN2_CY6_FUNGAL_1"/>
    <property type="match status" value="1"/>
</dbReference>
<gene>
    <name evidence="3" type="ORF">PT974_09866</name>
</gene>
<feature type="domain" description="Zn(2)-C6 fungal-type" evidence="2">
    <location>
        <begin position="10"/>
        <end position="38"/>
    </location>
</feature>
<dbReference type="InterPro" id="IPR053175">
    <property type="entry name" value="DHMBA_Reg_Transcription_Factor"/>
</dbReference>
<dbReference type="PROSITE" id="PS50048">
    <property type="entry name" value="ZN2_CY6_FUNGAL_2"/>
    <property type="match status" value="1"/>
</dbReference>
<evidence type="ECO:0000313" key="4">
    <source>
        <dbReference type="Proteomes" id="UP001338125"/>
    </source>
</evidence>
<dbReference type="Pfam" id="PF11951">
    <property type="entry name" value="Fungal_trans_2"/>
    <property type="match status" value="1"/>
</dbReference>
<dbReference type="CDD" id="cd00067">
    <property type="entry name" value="GAL4"/>
    <property type="match status" value="1"/>
</dbReference>
<name>A0ABR0SIQ8_9HYPO</name>
<evidence type="ECO:0000313" key="3">
    <source>
        <dbReference type="EMBL" id="KAK5991581.1"/>
    </source>
</evidence>
<dbReference type="Proteomes" id="UP001338125">
    <property type="component" value="Unassembled WGS sequence"/>
</dbReference>
<dbReference type="EMBL" id="JAVFKD010000014">
    <property type="protein sequence ID" value="KAK5991581.1"/>
    <property type="molecule type" value="Genomic_DNA"/>
</dbReference>
<dbReference type="Pfam" id="PF00172">
    <property type="entry name" value="Zn_clus"/>
    <property type="match status" value="1"/>
</dbReference>
<dbReference type="PANTHER" id="PTHR38791">
    <property type="entry name" value="ZN(II)2CYS6 TRANSCRIPTION FACTOR (EUROFUNG)-RELATED-RELATED"/>
    <property type="match status" value="1"/>
</dbReference>
<evidence type="ECO:0000259" key="2">
    <source>
        <dbReference type="PROSITE" id="PS50048"/>
    </source>
</evidence>
<dbReference type="InterPro" id="IPR036864">
    <property type="entry name" value="Zn2-C6_fun-type_DNA-bd_sf"/>
</dbReference>
<sequence>MVYCGKPSASCGNCRSKKRRCDKAVPSCGQCRRTGQICQGYRDTSSLVFRNETKRIVDRARLGAISRSRVQPKSPKDVVSTLPPGMMSPNSTSELLTHTTVLPSLISEDSSPLSDGGQSLLLLDFEGPSSPDGDRGLFQQHPAICASSPDFLLPDPLKPLSEATPCTNIYSPMVSPENIHSLGINYFLANYVVIASGPSSGYLDYIMEALDRQNEDSPLVEAAVSAVGLAGFSNTTGTLSGEAWSYYSEALERLGRALSHPNEAKKDSILIVFILLGLFESIMCTAESSLATHIDDLSTLLAQRGIAQLKTNRGLHLFQETISHLFDNCSRIGRSIPSCVRLLCIEATRCIPANTPTWVLSTAQIEVMDLYHKIDLERTEPFLKKDWESLLLRAVEVDRDLEKAFTNISSAWKYKSVSDPQASPAVAYEEKFHIYHDVWINKKWNSMRSCRIMLNGAIRCLIRREAMTWAAHELTDGGVYIDLMGTALETIKRMRDDILASVPQMLGFVYHNPATGTSLIDCSSDKSPPLGHHAAALGAHFLMWPLYLIGTLSITTTETRAWIVNRLRTMRAMAGIRKAEYLAGLCSATVVT</sequence>
<accession>A0ABR0SIQ8</accession>
<keyword evidence="1" id="KW-0539">Nucleus</keyword>
<dbReference type="SUPFAM" id="SSF57701">
    <property type="entry name" value="Zn2/Cys6 DNA-binding domain"/>
    <property type="match status" value="1"/>
</dbReference>
<evidence type="ECO:0000256" key="1">
    <source>
        <dbReference type="ARBA" id="ARBA00023242"/>
    </source>
</evidence>
<protein>
    <recommendedName>
        <fullName evidence="2">Zn(2)-C6 fungal-type domain-containing protein</fullName>
    </recommendedName>
</protein>
<dbReference type="Gene3D" id="4.10.240.10">
    <property type="entry name" value="Zn(2)-C6 fungal-type DNA-binding domain"/>
    <property type="match status" value="1"/>
</dbReference>
<dbReference type="InterPro" id="IPR021858">
    <property type="entry name" value="Fun_TF"/>
</dbReference>
<organism evidence="3 4">
    <name type="scientific">Cladobotryum mycophilum</name>
    <dbReference type="NCBI Taxonomy" id="491253"/>
    <lineage>
        <taxon>Eukaryota</taxon>
        <taxon>Fungi</taxon>
        <taxon>Dikarya</taxon>
        <taxon>Ascomycota</taxon>
        <taxon>Pezizomycotina</taxon>
        <taxon>Sordariomycetes</taxon>
        <taxon>Hypocreomycetidae</taxon>
        <taxon>Hypocreales</taxon>
        <taxon>Hypocreaceae</taxon>
        <taxon>Cladobotryum</taxon>
    </lineage>
</organism>
<proteinExistence type="predicted"/>
<dbReference type="InterPro" id="IPR001138">
    <property type="entry name" value="Zn2Cys6_DnaBD"/>
</dbReference>